<comment type="similarity">
    <text evidence="2">Belongs to the CpsC/CapA family.</text>
</comment>
<dbReference type="GO" id="GO:0004713">
    <property type="term" value="F:protein tyrosine kinase activity"/>
    <property type="evidence" value="ECO:0007669"/>
    <property type="project" value="TreeGrafter"/>
</dbReference>
<keyword evidence="10" id="KW-1185">Reference proteome</keyword>
<name>A0A4R6ZKJ6_9LIST</name>
<keyword evidence="6 7" id="KW-0472">Membrane</keyword>
<dbReference type="Proteomes" id="UP000295558">
    <property type="component" value="Unassembled WGS sequence"/>
</dbReference>
<evidence type="ECO:0000256" key="3">
    <source>
        <dbReference type="ARBA" id="ARBA00022475"/>
    </source>
</evidence>
<evidence type="ECO:0000256" key="1">
    <source>
        <dbReference type="ARBA" id="ARBA00004651"/>
    </source>
</evidence>
<sequence length="228" mass="25652">MRGASLNKDLHISNIVQQLLKKWYIVMGIASLFVLLVYVTQNYLVERQYEAKTELLILPNKNKAEENNDANVRLNIQLMNTYMNVMKSSNTISKVKQELGLDESVEALQKRLVVASDENSLSVNLKITSNTPDSAAQIANQLTKTTQNELKTYFPDNKVVILNPAGEGKLISNRLYYLLAGFIGAWVGVMIILIEVVTARVIRSEADLKQFKFPVLGAVAYSEDERKQ</sequence>
<evidence type="ECO:0000256" key="2">
    <source>
        <dbReference type="ARBA" id="ARBA00006683"/>
    </source>
</evidence>
<evidence type="ECO:0000313" key="10">
    <source>
        <dbReference type="Proteomes" id="UP000295558"/>
    </source>
</evidence>
<dbReference type="PANTHER" id="PTHR32309">
    <property type="entry name" value="TYROSINE-PROTEIN KINASE"/>
    <property type="match status" value="1"/>
</dbReference>
<comment type="subcellular location">
    <subcellularLocation>
        <location evidence="1">Cell membrane</location>
        <topology evidence="1">Multi-pass membrane protein</topology>
    </subcellularLocation>
</comment>
<dbReference type="AlphaFoldDB" id="A0A4R6ZKJ6"/>
<evidence type="ECO:0000256" key="7">
    <source>
        <dbReference type="SAM" id="Phobius"/>
    </source>
</evidence>
<dbReference type="OrthoDB" id="2365013at2"/>
<protein>
    <submittedName>
        <fullName evidence="9">Capsular polysaccharide biosynthesis protein</fullName>
    </submittedName>
</protein>
<feature type="domain" description="Polysaccharide chain length determinant N-terminal" evidence="8">
    <location>
        <begin position="11"/>
        <end position="99"/>
    </location>
</feature>
<organism evidence="9 10">
    <name type="scientific">Listeria rocourtiae</name>
    <dbReference type="NCBI Taxonomy" id="647910"/>
    <lineage>
        <taxon>Bacteria</taxon>
        <taxon>Bacillati</taxon>
        <taxon>Bacillota</taxon>
        <taxon>Bacilli</taxon>
        <taxon>Bacillales</taxon>
        <taxon>Listeriaceae</taxon>
        <taxon>Listeria</taxon>
    </lineage>
</organism>
<dbReference type="InterPro" id="IPR003856">
    <property type="entry name" value="LPS_length_determ_N"/>
</dbReference>
<accession>A0A4R6ZKJ6</accession>
<feature type="transmembrane region" description="Helical" evidence="7">
    <location>
        <begin position="175"/>
        <end position="194"/>
    </location>
</feature>
<dbReference type="STRING" id="1265846.PROCOU_02829"/>
<dbReference type="InterPro" id="IPR050445">
    <property type="entry name" value="Bact_polysacc_biosynth/exp"/>
</dbReference>
<comment type="caution">
    <text evidence="9">The sequence shown here is derived from an EMBL/GenBank/DDBJ whole genome shotgun (WGS) entry which is preliminary data.</text>
</comment>
<dbReference type="PANTHER" id="PTHR32309:SF13">
    <property type="entry name" value="FERRIC ENTEROBACTIN TRANSPORT PROTEIN FEPE"/>
    <property type="match status" value="1"/>
</dbReference>
<evidence type="ECO:0000256" key="4">
    <source>
        <dbReference type="ARBA" id="ARBA00022692"/>
    </source>
</evidence>
<evidence type="ECO:0000256" key="5">
    <source>
        <dbReference type="ARBA" id="ARBA00022989"/>
    </source>
</evidence>
<reference evidence="9 10" key="1">
    <citation type="submission" date="2019-03" db="EMBL/GenBank/DDBJ databases">
        <title>Genomic Encyclopedia of Type Strains, Phase III (KMG-III): the genomes of soil and plant-associated and newly described type strains.</title>
        <authorList>
            <person name="Whitman W."/>
        </authorList>
    </citation>
    <scope>NUCLEOTIDE SEQUENCE [LARGE SCALE GENOMIC DNA]</scope>
    <source>
        <strain evidence="9 10">CECT 7972</strain>
    </source>
</reference>
<proteinExistence type="inferred from homology"/>
<evidence type="ECO:0000259" key="8">
    <source>
        <dbReference type="Pfam" id="PF02706"/>
    </source>
</evidence>
<dbReference type="GO" id="GO:0005886">
    <property type="term" value="C:plasma membrane"/>
    <property type="evidence" value="ECO:0007669"/>
    <property type="project" value="UniProtKB-SubCell"/>
</dbReference>
<keyword evidence="5 7" id="KW-1133">Transmembrane helix</keyword>
<dbReference type="EMBL" id="SNZK01000006">
    <property type="protein sequence ID" value="TDR52883.1"/>
    <property type="molecule type" value="Genomic_DNA"/>
</dbReference>
<evidence type="ECO:0000256" key="6">
    <source>
        <dbReference type="ARBA" id="ARBA00023136"/>
    </source>
</evidence>
<evidence type="ECO:0000313" key="9">
    <source>
        <dbReference type="EMBL" id="TDR52883.1"/>
    </source>
</evidence>
<keyword evidence="4 7" id="KW-0812">Transmembrane</keyword>
<feature type="transmembrane region" description="Helical" evidence="7">
    <location>
        <begin position="23"/>
        <end position="45"/>
    </location>
</feature>
<dbReference type="Pfam" id="PF02706">
    <property type="entry name" value="Wzz"/>
    <property type="match status" value="1"/>
</dbReference>
<keyword evidence="3" id="KW-1003">Cell membrane</keyword>
<gene>
    <name evidence="9" type="ORF">DFP96_10689</name>
</gene>